<protein>
    <submittedName>
        <fullName evidence="1">Uncharacterized protein</fullName>
    </submittedName>
</protein>
<accession>A0ACB6QD19</accession>
<reference evidence="1" key="1">
    <citation type="journal article" date="2020" name="Stud. Mycol.">
        <title>101 Dothideomycetes genomes: a test case for predicting lifestyles and emergence of pathogens.</title>
        <authorList>
            <person name="Haridas S."/>
            <person name="Albert R."/>
            <person name="Binder M."/>
            <person name="Bloem J."/>
            <person name="Labutti K."/>
            <person name="Salamov A."/>
            <person name="Andreopoulos B."/>
            <person name="Baker S."/>
            <person name="Barry K."/>
            <person name="Bills G."/>
            <person name="Bluhm B."/>
            <person name="Cannon C."/>
            <person name="Castanera R."/>
            <person name="Culley D."/>
            <person name="Daum C."/>
            <person name="Ezra D."/>
            <person name="Gonzalez J."/>
            <person name="Henrissat B."/>
            <person name="Kuo A."/>
            <person name="Liang C."/>
            <person name="Lipzen A."/>
            <person name="Lutzoni F."/>
            <person name="Magnuson J."/>
            <person name="Mondo S."/>
            <person name="Nolan M."/>
            <person name="Ohm R."/>
            <person name="Pangilinan J."/>
            <person name="Park H.-J."/>
            <person name="Ramirez L."/>
            <person name="Alfaro M."/>
            <person name="Sun H."/>
            <person name="Tritt A."/>
            <person name="Yoshinaga Y."/>
            <person name="Zwiers L.-H."/>
            <person name="Turgeon B."/>
            <person name="Goodwin S."/>
            <person name="Spatafora J."/>
            <person name="Crous P."/>
            <person name="Grigoriev I."/>
        </authorList>
    </citation>
    <scope>NUCLEOTIDE SEQUENCE</scope>
    <source>
        <strain evidence="1">ATCC 200398</strain>
    </source>
</reference>
<dbReference type="EMBL" id="MU003537">
    <property type="protein sequence ID" value="KAF2464395.1"/>
    <property type="molecule type" value="Genomic_DNA"/>
</dbReference>
<dbReference type="Proteomes" id="UP000799755">
    <property type="component" value="Unassembled WGS sequence"/>
</dbReference>
<keyword evidence="2" id="KW-1185">Reference proteome</keyword>
<evidence type="ECO:0000313" key="2">
    <source>
        <dbReference type="Proteomes" id="UP000799755"/>
    </source>
</evidence>
<name>A0ACB6QD19_9PLEO</name>
<sequence length="638" mass="70679">MSSDHIHTGGWFNWSHNAAFGNTITISSRSGYFLVAFLTLYVTIAGSRFWVIMAFIVHQEITNSKEYDGMHIQQQAILRNSEAPMSAAVSLARIAFRWRGVAKRPLLRSLPLLLLALSSLGAFRAASILTAEVTKAAGNETLIDSPGCSYWAPSSEDPLNQGGFRTKVAADALAAASYSRACYSTNSTASTQCGAYMARKLGWNGTSGVHCPFSPSLCFPSLSAVYQMDTGQLNSHFDLGLNAQEEDRVAYRRLTTCAPINATKFLSTGPDGSGNTYYNYSLGNIQDLYPGNLSFIYNDHSVSDRISYQLTAFSPDVSANWTSEIQTIPAEQADITIAFISANSVVFDVSNTDLIFGATKSTVRRQRGKDQTFYLPDNFVTVLGCVDQHQFCRPSTSQCSSLSRVRTLRESTQGLNLNSKQNAAVRYIWNAIYYNNIYWTIGPRGAASLRASESVYQYLQHELSNTQWITEVQGWFDASLARLQQAMVEIAMGPSSQNPGINYTRPGSDPQNSFEENLCRTQILRSTGKYQNFSVLGIAIIVAFSSFFIWLSFMIGTATGWVQRWIHKGEDRRLQWLLDDSLQLQRMAYAGASEGTWHDNPEEIPITHESALLKASLYLPANRAALRDTDQPQTPKHG</sequence>
<gene>
    <name evidence="1" type="ORF">BDR25DRAFT_271861</name>
</gene>
<organism evidence="1 2">
    <name type="scientific">Lindgomyces ingoldianus</name>
    <dbReference type="NCBI Taxonomy" id="673940"/>
    <lineage>
        <taxon>Eukaryota</taxon>
        <taxon>Fungi</taxon>
        <taxon>Dikarya</taxon>
        <taxon>Ascomycota</taxon>
        <taxon>Pezizomycotina</taxon>
        <taxon>Dothideomycetes</taxon>
        <taxon>Pleosporomycetidae</taxon>
        <taxon>Pleosporales</taxon>
        <taxon>Lindgomycetaceae</taxon>
        <taxon>Lindgomyces</taxon>
    </lineage>
</organism>
<evidence type="ECO:0000313" key="1">
    <source>
        <dbReference type="EMBL" id="KAF2464395.1"/>
    </source>
</evidence>
<proteinExistence type="predicted"/>
<comment type="caution">
    <text evidence="1">The sequence shown here is derived from an EMBL/GenBank/DDBJ whole genome shotgun (WGS) entry which is preliminary data.</text>
</comment>